<evidence type="ECO:0000313" key="2">
    <source>
        <dbReference type="EMBL" id="MFD1566061.1"/>
    </source>
</evidence>
<organism evidence="2 3">
    <name type="scientific">Halolamina litorea</name>
    <dbReference type="NCBI Taxonomy" id="1515593"/>
    <lineage>
        <taxon>Archaea</taxon>
        <taxon>Methanobacteriati</taxon>
        <taxon>Methanobacteriota</taxon>
        <taxon>Stenosarchaea group</taxon>
        <taxon>Halobacteria</taxon>
        <taxon>Halobacteriales</taxon>
        <taxon>Haloferacaceae</taxon>
    </lineage>
</organism>
<gene>
    <name evidence="2" type="ORF">ACFSAU_01000</name>
</gene>
<proteinExistence type="predicted"/>
<evidence type="ECO:0000256" key="1">
    <source>
        <dbReference type="SAM" id="MobiDB-lite"/>
    </source>
</evidence>
<feature type="region of interest" description="Disordered" evidence="1">
    <location>
        <begin position="1"/>
        <end position="22"/>
    </location>
</feature>
<keyword evidence="3" id="KW-1185">Reference proteome</keyword>
<name>A0ABD6BM40_9EURY</name>
<accession>A0ABD6BM40</accession>
<protein>
    <submittedName>
        <fullName evidence="2">Uncharacterized protein</fullName>
    </submittedName>
</protein>
<dbReference type="EMBL" id="JBHUCZ010000001">
    <property type="protein sequence ID" value="MFD1566061.1"/>
    <property type="molecule type" value="Genomic_DNA"/>
</dbReference>
<evidence type="ECO:0000313" key="3">
    <source>
        <dbReference type="Proteomes" id="UP001597139"/>
    </source>
</evidence>
<comment type="caution">
    <text evidence="2">The sequence shown here is derived from an EMBL/GenBank/DDBJ whole genome shotgun (WGS) entry which is preliminary data.</text>
</comment>
<reference evidence="2 3" key="1">
    <citation type="journal article" date="2019" name="Int. J. Syst. Evol. Microbiol.">
        <title>The Global Catalogue of Microorganisms (GCM) 10K type strain sequencing project: providing services to taxonomists for standard genome sequencing and annotation.</title>
        <authorList>
            <consortium name="The Broad Institute Genomics Platform"/>
            <consortium name="The Broad Institute Genome Sequencing Center for Infectious Disease"/>
            <person name="Wu L."/>
            <person name="Ma J."/>
        </authorList>
    </citation>
    <scope>NUCLEOTIDE SEQUENCE [LARGE SCALE GENOMIC DNA]</scope>
    <source>
        <strain evidence="2 3">CGMCC 1.12859</strain>
    </source>
</reference>
<sequence>MPRSNQRESTTSKAGQPYHYDESGLDLGIEGFGLNGDRDSLGSPDYDERIVDVTGYGSWEEVTIVGDVNVDESTLKTLVPEDEYDEPPLKVIVKIDTLDTQRRLPNVVKRGPLDEIENGKIRSFDFEHTFARENVHGEVLLEPRLVRTDDCDEGLPYAPSAGMQVAAGKPWVVKVDSMDTEGEGFPSMYQDFSDDDHELNKELVHALQGSRQDPKVVVNSHHDEIVDVLESGRGGGFRPRMRKIVGAEISTMTYVQLVLHTAGTVAENGECEHDWQKGLLVELDDYLYPDLDVEETETKLSDAVQPENLREFSDHLNQAIQLYTKQSSHLNGHIRLDGP</sequence>
<dbReference type="RefSeq" id="WP_267645310.1">
    <property type="nucleotide sequence ID" value="NZ_JANHGR010000001.1"/>
</dbReference>
<dbReference type="AlphaFoldDB" id="A0ABD6BM40"/>
<dbReference type="Proteomes" id="UP001597139">
    <property type="component" value="Unassembled WGS sequence"/>
</dbReference>